<dbReference type="GO" id="GO:0005886">
    <property type="term" value="C:plasma membrane"/>
    <property type="evidence" value="ECO:0007669"/>
    <property type="project" value="UniProtKB-SubCell"/>
</dbReference>
<feature type="transmembrane region" description="Helical" evidence="5">
    <location>
        <begin position="251"/>
        <end position="271"/>
    </location>
</feature>
<dbReference type="RefSeq" id="WP_125214798.1">
    <property type="nucleotide sequence ID" value="NZ_PDES01000015.1"/>
</dbReference>
<dbReference type="InterPro" id="IPR036259">
    <property type="entry name" value="MFS_trans_sf"/>
</dbReference>
<evidence type="ECO:0000256" key="4">
    <source>
        <dbReference type="ARBA" id="ARBA00023136"/>
    </source>
</evidence>
<dbReference type="Gene3D" id="1.20.1250.20">
    <property type="entry name" value="MFS general substrate transporter like domains"/>
    <property type="match status" value="1"/>
</dbReference>
<dbReference type="PANTHER" id="PTHR23542:SF1">
    <property type="entry name" value="MAJOR FACILITATOR SUPERFAMILY (MFS) PROFILE DOMAIN-CONTAINING PROTEIN"/>
    <property type="match status" value="1"/>
</dbReference>
<feature type="transmembrane region" description="Helical" evidence="5">
    <location>
        <begin position="307"/>
        <end position="325"/>
    </location>
</feature>
<protein>
    <submittedName>
        <fullName evidence="7">MFS transporter</fullName>
    </submittedName>
</protein>
<comment type="subcellular location">
    <subcellularLocation>
        <location evidence="1">Cell membrane</location>
        <topology evidence="1">Multi-pass membrane protein</topology>
    </subcellularLocation>
</comment>
<feature type="transmembrane region" description="Helical" evidence="5">
    <location>
        <begin position="217"/>
        <end position="239"/>
    </location>
</feature>
<dbReference type="InterPro" id="IPR011701">
    <property type="entry name" value="MFS"/>
</dbReference>
<dbReference type="SUPFAM" id="SSF103473">
    <property type="entry name" value="MFS general substrate transporter"/>
    <property type="match status" value="1"/>
</dbReference>
<evidence type="ECO:0000256" key="3">
    <source>
        <dbReference type="ARBA" id="ARBA00022989"/>
    </source>
</evidence>
<feature type="transmembrane region" description="Helical" evidence="5">
    <location>
        <begin position="280"/>
        <end position="301"/>
    </location>
</feature>
<dbReference type="EMBL" id="PDES01000015">
    <property type="protein sequence ID" value="RRQ81717.1"/>
    <property type="molecule type" value="Genomic_DNA"/>
</dbReference>
<dbReference type="InterPro" id="IPR020846">
    <property type="entry name" value="MFS_dom"/>
</dbReference>
<feature type="transmembrane region" description="Helical" evidence="5">
    <location>
        <begin position="48"/>
        <end position="68"/>
    </location>
</feature>
<feature type="transmembrane region" description="Helical" evidence="5">
    <location>
        <begin position="22"/>
        <end position="41"/>
    </location>
</feature>
<evidence type="ECO:0000259" key="6">
    <source>
        <dbReference type="PROSITE" id="PS50850"/>
    </source>
</evidence>
<name>A0A3R8RGI0_9ACTN</name>
<dbReference type="PROSITE" id="PS50850">
    <property type="entry name" value="MFS"/>
    <property type="match status" value="1"/>
</dbReference>
<feature type="transmembrane region" description="Helical" evidence="5">
    <location>
        <begin position="80"/>
        <end position="99"/>
    </location>
</feature>
<feature type="transmembrane region" description="Helical" evidence="5">
    <location>
        <begin position="337"/>
        <end position="357"/>
    </location>
</feature>
<organism evidence="7 8">
    <name type="scientific">Streptomyces griseofuscus</name>
    <dbReference type="NCBI Taxonomy" id="146922"/>
    <lineage>
        <taxon>Bacteria</taxon>
        <taxon>Bacillati</taxon>
        <taxon>Actinomycetota</taxon>
        <taxon>Actinomycetes</taxon>
        <taxon>Kitasatosporales</taxon>
        <taxon>Streptomycetaceae</taxon>
        <taxon>Streptomyces</taxon>
    </lineage>
</organism>
<feature type="transmembrane region" description="Helical" evidence="5">
    <location>
        <begin position="369"/>
        <end position="388"/>
    </location>
</feature>
<evidence type="ECO:0000313" key="8">
    <source>
        <dbReference type="Proteomes" id="UP000276379"/>
    </source>
</evidence>
<dbReference type="Proteomes" id="UP000276379">
    <property type="component" value="Unassembled WGS sequence"/>
</dbReference>
<proteinExistence type="predicted"/>
<sequence>MFAPYRRLFSAKGSVGFTTTGFLARLALSMSGVGTVVMVAAMRHSYALAGAVGGSSLAATLTTIPLLGRLVDRYGQSRTAIPAAIWSAAMSAALVICLATDAPTWTLFVTNVLSATAPNVGGMARARWAELYGNDDERMHVANSFEQVLDEMCFVLGPIIVVGLATGIAPEAGRIAPLILTLGGTVLFSLQRGTEPPVQPADPSVPRSPLTNRGLQVMMLVFLFTGSLFGSLEVVTIAFTDSLHHKSSAGLVLALQAVGSALAGLLFGLLTPRGSSTTRFLMGVGGMAVLMLPLTLASGLWSLVPLMFIAGMATSPTMITGMGLVQELIPRSQINEGMTLAVTSLLGGSSLGSMLAGWSVEHFGAENSYLLPVSVAALALLTAAAGLGRLRRSVLATQTPALTKDTAELGQQV</sequence>
<reference evidence="7 8" key="1">
    <citation type="submission" date="2017-10" db="EMBL/GenBank/DDBJ databases">
        <title>Draft genome of actinobacteria isolated from guarana (Paullinia cupana (Mart.) Ducke.</title>
        <authorList>
            <person name="Siqueira K.A."/>
            <person name="Liotti R.G."/>
            <person name="Mendes T.A."/>
            <person name="Soares M.A."/>
        </authorList>
    </citation>
    <scope>NUCLEOTIDE SEQUENCE [LARGE SCALE GENOMIC DNA]</scope>
    <source>
        <strain evidence="7 8">199</strain>
    </source>
</reference>
<evidence type="ECO:0000256" key="1">
    <source>
        <dbReference type="ARBA" id="ARBA00004651"/>
    </source>
</evidence>
<evidence type="ECO:0000313" key="7">
    <source>
        <dbReference type="EMBL" id="RRQ81717.1"/>
    </source>
</evidence>
<accession>A0A3R8RGI0</accession>
<dbReference type="PANTHER" id="PTHR23542">
    <property type="match status" value="1"/>
</dbReference>
<evidence type="ECO:0000256" key="2">
    <source>
        <dbReference type="ARBA" id="ARBA00022692"/>
    </source>
</evidence>
<keyword evidence="2 5" id="KW-0812">Transmembrane</keyword>
<dbReference type="AlphaFoldDB" id="A0A3R8RGI0"/>
<feature type="domain" description="Major facilitator superfamily (MFS) profile" evidence="6">
    <location>
        <begin position="214"/>
        <end position="413"/>
    </location>
</feature>
<evidence type="ECO:0000256" key="5">
    <source>
        <dbReference type="SAM" id="Phobius"/>
    </source>
</evidence>
<keyword evidence="8" id="KW-1185">Reference proteome</keyword>
<dbReference type="Pfam" id="PF07690">
    <property type="entry name" value="MFS_1"/>
    <property type="match status" value="1"/>
</dbReference>
<comment type="caution">
    <text evidence="7">The sequence shown here is derived from an EMBL/GenBank/DDBJ whole genome shotgun (WGS) entry which is preliminary data.</text>
</comment>
<dbReference type="GO" id="GO:0022857">
    <property type="term" value="F:transmembrane transporter activity"/>
    <property type="evidence" value="ECO:0007669"/>
    <property type="project" value="InterPro"/>
</dbReference>
<keyword evidence="4 5" id="KW-0472">Membrane</keyword>
<gene>
    <name evidence="7" type="ORF">CQW44_31500</name>
</gene>
<keyword evidence="3 5" id="KW-1133">Transmembrane helix</keyword>